<name>A0A543GDF5_9PSEU</name>
<accession>A0A543GDF5</accession>
<keyword evidence="1" id="KW-0812">Transmembrane</keyword>
<comment type="caution">
    <text evidence="2">The sequence shown here is derived from an EMBL/GenBank/DDBJ whole genome shotgun (WGS) entry which is preliminary data.</text>
</comment>
<evidence type="ECO:0000313" key="2">
    <source>
        <dbReference type="EMBL" id="TQM44104.1"/>
    </source>
</evidence>
<sequence>MTHLSPLLGVGLLLAYPAYLLLMAAVMRICGVPKAEVAMWVLRQADRQRLTDLIRAARGLPEPPPKQDALGG</sequence>
<evidence type="ECO:0000313" key="3">
    <source>
        <dbReference type="Proteomes" id="UP000319818"/>
    </source>
</evidence>
<dbReference type="EMBL" id="VFPH01000001">
    <property type="protein sequence ID" value="TQM44104.1"/>
    <property type="molecule type" value="Genomic_DNA"/>
</dbReference>
<dbReference type="RefSeq" id="WP_142098609.1">
    <property type="nucleotide sequence ID" value="NZ_VFPH01000001.1"/>
</dbReference>
<gene>
    <name evidence="2" type="ORF">FB388_1466</name>
</gene>
<proteinExistence type="predicted"/>
<feature type="transmembrane region" description="Helical" evidence="1">
    <location>
        <begin position="6"/>
        <end position="26"/>
    </location>
</feature>
<keyword evidence="1" id="KW-1133">Transmembrane helix</keyword>
<dbReference type="Proteomes" id="UP000319818">
    <property type="component" value="Unassembled WGS sequence"/>
</dbReference>
<reference evidence="2 3" key="1">
    <citation type="submission" date="2019-06" db="EMBL/GenBank/DDBJ databases">
        <title>Sequencing the genomes of 1000 actinobacteria strains.</title>
        <authorList>
            <person name="Klenk H.-P."/>
        </authorList>
    </citation>
    <scope>NUCLEOTIDE SEQUENCE [LARGE SCALE GENOMIC DNA]</scope>
    <source>
        <strain evidence="2 3">DSM 45511</strain>
    </source>
</reference>
<keyword evidence="1" id="KW-0472">Membrane</keyword>
<organism evidence="2 3">
    <name type="scientific">Pseudonocardia cypriaca</name>
    <dbReference type="NCBI Taxonomy" id="882449"/>
    <lineage>
        <taxon>Bacteria</taxon>
        <taxon>Bacillati</taxon>
        <taxon>Actinomycetota</taxon>
        <taxon>Actinomycetes</taxon>
        <taxon>Pseudonocardiales</taxon>
        <taxon>Pseudonocardiaceae</taxon>
        <taxon>Pseudonocardia</taxon>
    </lineage>
</organism>
<evidence type="ECO:0000256" key="1">
    <source>
        <dbReference type="SAM" id="Phobius"/>
    </source>
</evidence>
<dbReference type="AlphaFoldDB" id="A0A543GDF5"/>
<protein>
    <submittedName>
        <fullName evidence="2">Uncharacterized protein</fullName>
    </submittedName>
</protein>
<keyword evidence="3" id="KW-1185">Reference proteome</keyword>